<gene>
    <name evidence="3" type="ordered locus">MycrhN_4101</name>
</gene>
<feature type="transmembrane region" description="Helical" evidence="2">
    <location>
        <begin position="12"/>
        <end position="30"/>
    </location>
</feature>
<dbReference type="EMBL" id="CP003169">
    <property type="protein sequence ID" value="AEV74607.1"/>
    <property type="molecule type" value="Genomic_DNA"/>
</dbReference>
<feature type="region of interest" description="Disordered" evidence="1">
    <location>
        <begin position="356"/>
        <end position="507"/>
    </location>
</feature>
<keyword evidence="4" id="KW-1185">Reference proteome</keyword>
<evidence type="ECO:0000313" key="3">
    <source>
        <dbReference type="EMBL" id="AEV74607.1"/>
    </source>
</evidence>
<evidence type="ECO:0000256" key="1">
    <source>
        <dbReference type="SAM" id="MobiDB-lite"/>
    </source>
</evidence>
<reference evidence="3 4" key="1">
    <citation type="submission" date="2011-12" db="EMBL/GenBank/DDBJ databases">
        <title>Complete sequence of Mycobacterium rhodesiae NBB3.</title>
        <authorList>
            <consortium name="US DOE Joint Genome Institute"/>
            <person name="Lucas S."/>
            <person name="Han J."/>
            <person name="Lapidus A."/>
            <person name="Cheng J.-F."/>
            <person name="Goodwin L."/>
            <person name="Pitluck S."/>
            <person name="Peters L."/>
            <person name="Mikhailova N."/>
            <person name="Gu W."/>
            <person name="Detter J.C."/>
            <person name="Han C."/>
            <person name="Tapia R."/>
            <person name="Land M."/>
            <person name="Hauser L."/>
            <person name="Kyrpides N."/>
            <person name="Ivanova N."/>
            <person name="Pagani I."/>
            <person name="Mattes T."/>
            <person name="Holmes A."/>
            <person name="Rutledge P."/>
            <person name="Paulsen I."/>
            <person name="Coleman N."/>
            <person name="Woyke T."/>
        </authorList>
    </citation>
    <scope>NUCLEOTIDE SEQUENCE [LARGE SCALE GENOMIC DNA]</scope>
    <source>
        <strain evidence="3 4">NBB3</strain>
    </source>
</reference>
<dbReference type="HOGENOM" id="CLU_537270_0_0_11"/>
<feature type="compositionally biased region" description="Polar residues" evidence="1">
    <location>
        <begin position="498"/>
        <end position="507"/>
    </location>
</feature>
<feature type="compositionally biased region" description="Polar residues" evidence="1">
    <location>
        <begin position="429"/>
        <end position="441"/>
    </location>
</feature>
<dbReference type="eggNOG" id="COG5651">
    <property type="taxonomic scope" value="Bacteria"/>
</dbReference>
<feature type="compositionally biased region" description="Polar residues" evidence="1">
    <location>
        <begin position="467"/>
        <end position="476"/>
    </location>
</feature>
<accession>G8RHC7</accession>
<sequence length="507" mass="53486">MAGSGRKPALKVAIGGAAVAVTTSLIGVAATQPASISTPLVDLAALIVVGSSTNPSGAGVEDFFGGRFNQPMYTGGNDPVYVNFWEGPAGIQAALENNVDEDRNVVLSSGWGAANASLLLLARDPRFRDNTIFVLDNDVARPDGGFGTRYPWFALIGVNPIPTPSDTGGITVVNTGYEYDYNSNAPGYVLNPFAAVNSLAAYLNTRLNQADIDLPVDQNGQPVDCGANTCAVTENDGVIPCPDARCSSPSRITAYVTKRNDTTYVTYTTRELPLTTLIRSFLGDYIANVTAPLLKWAVDSGYYGGNPIPSDPSAYRPARFIPSIGDFVTALIKLPGAILETLAAIVAPFVPRQAAPPATPMMTTELQSNEQRTEQEPQELTRTVSNGQETTGQTADELKTRQLTTEQANNTKFTTEEQKTQVQKTPETSTPLMNVVRNSLQALPGQPFAPSGDNSTTTDSESVDSEQNSAPQQLTGPATIGDDVTNADPNPGGEDGDPSQSDTDAAA</sequence>
<feature type="compositionally biased region" description="Polar residues" evidence="1">
    <location>
        <begin position="378"/>
        <end position="394"/>
    </location>
</feature>
<dbReference type="RefSeq" id="WP_014212359.1">
    <property type="nucleotide sequence ID" value="NC_016604.1"/>
</dbReference>
<feature type="compositionally biased region" description="Polar residues" evidence="1">
    <location>
        <begin position="361"/>
        <end position="370"/>
    </location>
</feature>
<dbReference type="KEGG" id="mrh:MycrhN_4101"/>
<feature type="compositionally biased region" description="Polar residues" evidence="1">
    <location>
        <begin position="401"/>
        <end position="410"/>
    </location>
</feature>
<protein>
    <submittedName>
        <fullName evidence="3">PE-PPE domain-containing protein</fullName>
    </submittedName>
</protein>
<dbReference type="PATRIC" id="fig|710685.3.peg.4115"/>
<name>G8RHC7_MYCRN</name>
<keyword evidence="2" id="KW-0472">Membrane</keyword>
<dbReference type="STRING" id="710685.MycrhN_4101"/>
<dbReference type="OrthoDB" id="4618774at2"/>
<proteinExistence type="predicted"/>
<dbReference type="AlphaFoldDB" id="G8RHC7"/>
<keyword evidence="2" id="KW-1133">Transmembrane helix</keyword>
<organism evidence="3 4">
    <name type="scientific">Mycolicibacterium rhodesiae (strain NBB3)</name>
    <name type="common">Mycobacterium rhodesiae</name>
    <dbReference type="NCBI Taxonomy" id="710685"/>
    <lineage>
        <taxon>Bacteria</taxon>
        <taxon>Bacillati</taxon>
        <taxon>Actinomycetota</taxon>
        <taxon>Actinomycetes</taxon>
        <taxon>Mycobacteriales</taxon>
        <taxon>Mycobacteriaceae</taxon>
        <taxon>Mycolicibacterium</taxon>
    </lineage>
</organism>
<evidence type="ECO:0000256" key="2">
    <source>
        <dbReference type="SAM" id="Phobius"/>
    </source>
</evidence>
<dbReference type="Proteomes" id="UP000005442">
    <property type="component" value="Chromosome"/>
</dbReference>
<evidence type="ECO:0000313" key="4">
    <source>
        <dbReference type="Proteomes" id="UP000005442"/>
    </source>
</evidence>
<keyword evidence="2" id="KW-0812">Transmembrane</keyword>